<dbReference type="SUPFAM" id="SSF49764">
    <property type="entry name" value="HSP20-like chaperones"/>
    <property type="match status" value="1"/>
</dbReference>
<dbReference type="PANTHER" id="PTHR22932:SF1">
    <property type="entry name" value="CO-CHAPERONE PROTEIN DAF-41"/>
    <property type="match status" value="1"/>
</dbReference>
<dbReference type="PANTHER" id="PTHR22932">
    <property type="entry name" value="TELOMERASE-BINDING PROTEIN P23 HSP90 CO-CHAPERONE"/>
    <property type="match status" value="1"/>
</dbReference>
<dbReference type="Pfam" id="PF04969">
    <property type="entry name" value="CS"/>
    <property type="match status" value="1"/>
</dbReference>
<dbReference type="InterPro" id="IPR008978">
    <property type="entry name" value="HSP20-like_chaperone"/>
</dbReference>
<dbReference type="GO" id="GO:0005634">
    <property type="term" value="C:nucleus"/>
    <property type="evidence" value="ECO:0007669"/>
    <property type="project" value="TreeGrafter"/>
</dbReference>
<dbReference type="Gene3D" id="2.60.40.790">
    <property type="match status" value="1"/>
</dbReference>
<dbReference type="InterPro" id="IPR045250">
    <property type="entry name" value="p23-like"/>
</dbReference>
<dbReference type="PROSITE" id="PS51203">
    <property type="entry name" value="CS"/>
    <property type="match status" value="1"/>
</dbReference>
<evidence type="ECO:0000256" key="2">
    <source>
        <dbReference type="SAM" id="MobiDB-lite"/>
    </source>
</evidence>
<dbReference type="GO" id="GO:0051131">
    <property type="term" value="P:chaperone-mediated protein complex assembly"/>
    <property type="evidence" value="ECO:0007669"/>
    <property type="project" value="TreeGrafter"/>
</dbReference>
<dbReference type="GO" id="GO:0005829">
    <property type="term" value="C:cytosol"/>
    <property type="evidence" value="ECO:0007669"/>
    <property type="project" value="TreeGrafter"/>
</dbReference>
<dbReference type="GO" id="GO:0006457">
    <property type="term" value="P:protein folding"/>
    <property type="evidence" value="ECO:0007669"/>
    <property type="project" value="TreeGrafter"/>
</dbReference>
<dbReference type="EMBL" id="HBIR01056952">
    <property type="protein sequence ID" value="CAE0594298.1"/>
    <property type="molecule type" value="Transcribed_RNA"/>
</dbReference>
<reference evidence="4" key="1">
    <citation type="submission" date="2021-01" db="EMBL/GenBank/DDBJ databases">
        <authorList>
            <person name="Corre E."/>
            <person name="Pelletier E."/>
            <person name="Niang G."/>
            <person name="Scheremetjew M."/>
            <person name="Finn R."/>
            <person name="Kale V."/>
            <person name="Holt S."/>
            <person name="Cochrane G."/>
            <person name="Meng A."/>
            <person name="Brown T."/>
            <person name="Cohen L."/>
        </authorList>
    </citation>
    <scope>NUCLEOTIDE SEQUENCE</scope>
    <source>
        <strain evidence="4">379</strain>
    </source>
</reference>
<dbReference type="AlphaFoldDB" id="A0A7S3TV18"/>
<organism evidence="4">
    <name type="scientific">Emiliania huxleyi</name>
    <name type="common">Coccolithophore</name>
    <name type="synonym">Pontosphaera huxleyi</name>
    <dbReference type="NCBI Taxonomy" id="2903"/>
    <lineage>
        <taxon>Eukaryota</taxon>
        <taxon>Haptista</taxon>
        <taxon>Haptophyta</taxon>
        <taxon>Prymnesiophyceae</taxon>
        <taxon>Isochrysidales</taxon>
        <taxon>Noelaerhabdaceae</taxon>
        <taxon>Emiliania</taxon>
    </lineage>
</organism>
<dbReference type="GO" id="GO:0051879">
    <property type="term" value="F:Hsp90 protein binding"/>
    <property type="evidence" value="ECO:0007669"/>
    <property type="project" value="InterPro"/>
</dbReference>
<gene>
    <name evidence="4" type="ORF">EHUX00137_LOCUS44333</name>
</gene>
<evidence type="ECO:0000313" key="4">
    <source>
        <dbReference type="EMBL" id="CAE0594298.1"/>
    </source>
</evidence>
<proteinExistence type="inferred from homology"/>
<name>A0A7S3TV18_EMIHU</name>
<evidence type="ECO:0000256" key="1">
    <source>
        <dbReference type="ARBA" id="ARBA00025733"/>
    </source>
</evidence>
<accession>A0A7S3TV18</accession>
<feature type="compositionally biased region" description="Basic and acidic residues" evidence="2">
    <location>
        <begin position="374"/>
        <end position="400"/>
    </location>
</feature>
<feature type="domain" description="CS" evidence="3">
    <location>
        <begin position="240"/>
        <end position="339"/>
    </location>
</feature>
<protein>
    <recommendedName>
        <fullName evidence="3">CS domain-containing protein</fullName>
    </recommendedName>
</protein>
<feature type="region of interest" description="Disordered" evidence="2">
    <location>
        <begin position="359"/>
        <end position="416"/>
    </location>
</feature>
<dbReference type="InterPro" id="IPR007052">
    <property type="entry name" value="CS_dom"/>
</dbReference>
<comment type="similarity">
    <text evidence="1">Belongs to the p23/wos2 family.</text>
</comment>
<sequence length="416" mass="44559">MGACCSQPDDLGSLSDILSDLDDGASNEQVTFRVSQRVRCKDKGDAQWRTGTVTSADPLEVQVDGWDSAHSWDQVEAISGSTAAAFRVSQRVRCKDKGDAQWRTGTVTSSRPLKVQVDGWDRAHSWDQVEALGGSADLKPLTASCVGATPLRGAATAAEVASLFTSTGDAPTEQDILDCVQRGWWESATHLVRLAHDRGLAVDEMSQVLSAATRSRDEASEVLSLLRYGGSVGAHAEETVVACAFQWAQSEGALHLNVKFSSRIDGPVTVLNVDNEKVRLSERRLDFSATGRQKPKQFTLQLDLHGEIVPESSSWSFASVGRMTFTIAKAVNETWPRLLKDQSARPTNMHHWVERQASLDAEAKKSPPAPKPAAEGKADAKSAGDAKPADGEAPAADEKAAASVKPATGSGDKQEL</sequence>
<dbReference type="GO" id="GO:0051087">
    <property type="term" value="F:protein-folding chaperone binding"/>
    <property type="evidence" value="ECO:0007669"/>
    <property type="project" value="TreeGrafter"/>
</dbReference>
<evidence type="ECO:0000259" key="3">
    <source>
        <dbReference type="PROSITE" id="PS51203"/>
    </source>
</evidence>